<keyword evidence="11" id="KW-1185">Reference proteome</keyword>
<comment type="caution">
    <text evidence="10">The sequence shown here is derived from an EMBL/GenBank/DDBJ whole genome shotgun (WGS) entry which is preliminary data.</text>
</comment>
<feature type="transmembrane region" description="Helical" evidence="8">
    <location>
        <begin position="105"/>
        <end position="123"/>
    </location>
</feature>
<feature type="transmembrane region" description="Helical" evidence="8">
    <location>
        <begin position="192"/>
        <end position="212"/>
    </location>
</feature>
<feature type="transmembrane region" description="Helical" evidence="8">
    <location>
        <begin position="313"/>
        <end position="331"/>
    </location>
</feature>
<evidence type="ECO:0000256" key="7">
    <source>
        <dbReference type="ARBA" id="ARBA00023136"/>
    </source>
</evidence>
<keyword evidence="4" id="KW-0808">Transferase</keyword>
<dbReference type="PANTHER" id="PTHR33908">
    <property type="entry name" value="MANNOSYLTRANSFERASE YKCB-RELATED"/>
    <property type="match status" value="1"/>
</dbReference>
<dbReference type="GO" id="GO:0009103">
    <property type="term" value="P:lipopolysaccharide biosynthetic process"/>
    <property type="evidence" value="ECO:0007669"/>
    <property type="project" value="UniProtKB-ARBA"/>
</dbReference>
<feature type="transmembrane region" description="Helical" evidence="8">
    <location>
        <begin position="155"/>
        <end position="180"/>
    </location>
</feature>
<keyword evidence="7 8" id="KW-0472">Membrane</keyword>
<evidence type="ECO:0000256" key="3">
    <source>
        <dbReference type="ARBA" id="ARBA00022676"/>
    </source>
</evidence>
<evidence type="ECO:0000313" key="10">
    <source>
        <dbReference type="EMBL" id="TKK90156.1"/>
    </source>
</evidence>
<keyword evidence="5 8" id="KW-0812">Transmembrane</keyword>
<protein>
    <recommendedName>
        <fullName evidence="9">Glycosyltransferase RgtA/B/C/D-like domain-containing protein</fullName>
    </recommendedName>
</protein>
<comment type="subcellular location">
    <subcellularLocation>
        <location evidence="1">Cell membrane</location>
        <topology evidence="1">Multi-pass membrane protein</topology>
    </subcellularLocation>
</comment>
<dbReference type="AlphaFoldDB" id="A0A4U3MQ32"/>
<dbReference type="GO" id="GO:0016763">
    <property type="term" value="F:pentosyltransferase activity"/>
    <property type="evidence" value="ECO:0007669"/>
    <property type="project" value="TreeGrafter"/>
</dbReference>
<dbReference type="RefSeq" id="WP_137246195.1">
    <property type="nucleotide sequence ID" value="NZ_SZQA01000004.1"/>
</dbReference>
<feature type="transmembrane region" description="Helical" evidence="8">
    <location>
        <begin position="129"/>
        <end position="148"/>
    </location>
</feature>
<evidence type="ECO:0000256" key="8">
    <source>
        <dbReference type="SAM" id="Phobius"/>
    </source>
</evidence>
<dbReference type="GO" id="GO:0005886">
    <property type="term" value="C:plasma membrane"/>
    <property type="evidence" value="ECO:0007669"/>
    <property type="project" value="UniProtKB-SubCell"/>
</dbReference>
<keyword evidence="6 8" id="KW-1133">Transmembrane helix</keyword>
<evidence type="ECO:0000256" key="6">
    <source>
        <dbReference type="ARBA" id="ARBA00022989"/>
    </source>
</evidence>
<dbReference type="InterPro" id="IPR038731">
    <property type="entry name" value="RgtA/B/C-like"/>
</dbReference>
<evidence type="ECO:0000313" key="11">
    <source>
        <dbReference type="Proteomes" id="UP000308705"/>
    </source>
</evidence>
<name>A0A4U3MQ32_9ACTN</name>
<evidence type="ECO:0000256" key="5">
    <source>
        <dbReference type="ARBA" id="ARBA00022692"/>
    </source>
</evidence>
<evidence type="ECO:0000259" key="9">
    <source>
        <dbReference type="Pfam" id="PF13231"/>
    </source>
</evidence>
<dbReference type="PANTHER" id="PTHR33908:SF3">
    <property type="entry name" value="UNDECAPRENYL PHOSPHATE-ALPHA-4-AMINO-4-DEOXY-L-ARABINOSE ARABINOSYL TRANSFERASE"/>
    <property type="match status" value="1"/>
</dbReference>
<dbReference type="EMBL" id="SZQA01000004">
    <property type="protein sequence ID" value="TKK90156.1"/>
    <property type="molecule type" value="Genomic_DNA"/>
</dbReference>
<dbReference type="Proteomes" id="UP000308705">
    <property type="component" value="Unassembled WGS sequence"/>
</dbReference>
<reference evidence="10 11" key="1">
    <citation type="submission" date="2019-04" db="EMBL/GenBank/DDBJ databases">
        <title>Herbidospora sp. NEAU-GS14.nov., a novel actinomycete isolated from soil.</title>
        <authorList>
            <person name="Han L."/>
        </authorList>
    </citation>
    <scope>NUCLEOTIDE SEQUENCE [LARGE SCALE GENOMIC DNA]</scope>
    <source>
        <strain evidence="10 11">NEAU-GS14</strain>
    </source>
</reference>
<gene>
    <name evidence="10" type="ORF">FDA94_06990</name>
</gene>
<feature type="transmembrane region" description="Helical" evidence="8">
    <location>
        <begin position="75"/>
        <end position="93"/>
    </location>
</feature>
<feature type="transmembrane region" description="Helical" evidence="8">
    <location>
        <begin position="290"/>
        <end position="307"/>
    </location>
</feature>
<keyword evidence="2" id="KW-1003">Cell membrane</keyword>
<keyword evidence="3" id="KW-0328">Glycosyltransferase</keyword>
<evidence type="ECO:0000256" key="1">
    <source>
        <dbReference type="ARBA" id="ARBA00004651"/>
    </source>
</evidence>
<evidence type="ECO:0000256" key="4">
    <source>
        <dbReference type="ARBA" id="ARBA00022679"/>
    </source>
</evidence>
<sequence length="467" mass="50622">MNRTDVAIPLSAGAVGTAAMVVGISTPSLWNDELATYSAITRSLGGLWQLAQNIDAHFLPYYTVMHFWAEFGDDLWWLRLPTALAVGVTAGLLADLGRRLCSRTAGIWAAVAFLLLPFTSYHGQNARPYAFAALAAVLSFWALHRAIGQTGRRPWVAYTLSVLFLGCTHLMAVLVLPAQLLVAWRSGDLRRFLIPAAIGLVPWAGLVVLGALQSEAVGWIERPDWKTVTSLPGALTGSGGLALLLIGAAVAGSGTPLKPWLSGLWTWLLLPPLLLFAVSWVTIPLYVDRYFFAAAPALALLAGLALARVRPPAALALLLVGGIVALPDLALNRAQDGRREDYPFVVETIERAYQPGDVLIYGSAPQREGILYYRRTTDGFPSDVLRRGTSRVPGTFGFVERGDLNHVLSQATRVWAVWRGNPALGVEDLGRVAPAKLRSLRVLGFEPLRTWEPDRSPGLVLVLFGRK</sequence>
<feature type="transmembrane region" description="Helical" evidence="8">
    <location>
        <begin position="233"/>
        <end position="252"/>
    </location>
</feature>
<feature type="domain" description="Glycosyltransferase RgtA/B/C/D-like" evidence="9">
    <location>
        <begin position="64"/>
        <end position="184"/>
    </location>
</feature>
<accession>A0A4U3MQ32</accession>
<organism evidence="10 11">
    <name type="scientific">Herbidospora galbida</name>
    <dbReference type="NCBI Taxonomy" id="2575442"/>
    <lineage>
        <taxon>Bacteria</taxon>
        <taxon>Bacillati</taxon>
        <taxon>Actinomycetota</taxon>
        <taxon>Actinomycetes</taxon>
        <taxon>Streptosporangiales</taxon>
        <taxon>Streptosporangiaceae</taxon>
        <taxon>Herbidospora</taxon>
    </lineage>
</organism>
<dbReference type="Pfam" id="PF13231">
    <property type="entry name" value="PMT_2"/>
    <property type="match status" value="1"/>
</dbReference>
<feature type="transmembrane region" description="Helical" evidence="8">
    <location>
        <begin position="264"/>
        <end position="283"/>
    </location>
</feature>
<proteinExistence type="predicted"/>
<dbReference type="OrthoDB" id="5318634at2"/>
<feature type="transmembrane region" description="Helical" evidence="8">
    <location>
        <begin position="7"/>
        <end position="30"/>
    </location>
</feature>
<evidence type="ECO:0000256" key="2">
    <source>
        <dbReference type="ARBA" id="ARBA00022475"/>
    </source>
</evidence>
<dbReference type="GO" id="GO:0010041">
    <property type="term" value="P:response to iron(III) ion"/>
    <property type="evidence" value="ECO:0007669"/>
    <property type="project" value="TreeGrafter"/>
</dbReference>
<dbReference type="InterPro" id="IPR050297">
    <property type="entry name" value="LipidA_mod_glycosyltrf_83"/>
</dbReference>